<evidence type="ECO:0000256" key="1">
    <source>
        <dbReference type="SAM" id="MobiDB-lite"/>
    </source>
</evidence>
<reference evidence="4" key="1">
    <citation type="journal article" date="2019" name="Int. J. Syst. Evol. Microbiol.">
        <title>The Global Catalogue of Microorganisms (GCM) 10K type strain sequencing project: providing services to taxonomists for standard genome sequencing and annotation.</title>
        <authorList>
            <consortium name="The Broad Institute Genomics Platform"/>
            <consortium name="The Broad Institute Genome Sequencing Center for Infectious Disease"/>
            <person name="Wu L."/>
            <person name="Ma J."/>
        </authorList>
    </citation>
    <scope>NUCLEOTIDE SEQUENCE [LARGE SCALE GENOMIC DNA]</scope>
    <source>
        <strain evidence="4">SYNS20</strain>
    </source>
</reference>
<feature type="transmembrane region" description="Helical" evidence="2">
    <location>
        <begin position="110"/>
        <end position="131"/>
    </location>
</feature>
<keyword evidence="4" id="KW-1185">Reference proteome</keyword>
<feature type="transmembrane region" description="Helical" evidence="2">
    <location>
        <begin position="79"/>
        <end position="98"/>
    </location>
</feature>
<feature type="region of interest" description="Disordered" evidence="1">
    <location>
        <begin position="143"/>
        <end position="233"/>
    </location>
</feature>
<feature type="transmembrane region" description="Helical" evidence="2">
    <location>
        <begin position="50"/>
        <end position="67"/>
    </location>
</feature>
<proteinExistence type="predicted"/>
<comment type="caution">
    <text evidence="3">The sequence shown here is derived from an EMBL/GenBank/DDBJ whole genome shotgun (WGS) entry which is preliminary data.</text>
</comment>
<dbReference type="EMBL" id="JBHTCF010000015">
    <property type="protein sequence ID" value="MFC7308432.1"/>
    <property type="molecule type" value="Genomic_DNA"/>
</dbReference>
<evidence type="ECO:0000256" key="2">
    <source>
        <dbReference type="SAM" id="Phobius"/>
    </source>
</evidence>
<protein>
    <submittedName>
        <fullName evidence="3">DUF2637 domain-containing protein</fullName>
    </submittedName>
</protein>
<feature type="transmembrane region" description="Helical" evidence="2">
    <location>
        <begin position="9"/>
        <end position="30"/>
    </location>
</feature>
<gene>
    <name evidence="3" type="ORF">ACFQVC_29960</name>
</gene>
<keyword evidence="2" id="KW-0472">Membrane</keyword>
<dbReference type="InterPro" id="IPR021235">
    <property type="entry name" value="DUF2637"/>
</dbReference>
<dbReference type="Pfam" id="PF10935">
    <property type="entry name" value="DUF2637"/>
    <property type="match status" value="1"/>
</dbReference>
<evidence type="ECO:0000313" key="4">
    <source>
        <dbReference type="Proteomes" id="UP001596523"/>
    </source>
</evidence>
<feature type="compositionally biased region" description="Basic and acidic residues" evidence="1">
    <location>
        <begin position="219"/>
        <end position="230"/>
    </location>
</feature>
<keyword evidence="2" id="KW-1133">Transmembrane helix</keyword>
<evidence type="ECO:0000313" key="3">
    <source>
        <dbReference type="EMBL" id="MFC7308432.1"/>
    </source>
</evidence>
<dbReference type="Proteomes" id="UP001596523">
    <property type="component" value="Unassembled WGS sequence"/>
</dbReference>
<keyword evidence="2" id="KW-0812">Transmembrane</keyword>
<organism evidence="3 4">
    <name type="scientific">Streptomyces monticola</name>
    <dbReference type="NCBI Taxonomy" id="2666263"/>
    <lineage>
        <taxon>Bacteria</taxon>
        <taxon>Bacillati</taxon>
        <taxon>Actinomycetota</taxon>
        <taxon>Actinomycetes</taxon>
        <taxon>Kitasatosporales</taxon>
        <taxon>Streptomycetaceae</taxon>
        <taxon>Streptomyces</taxon>
    </lineage>
</organism>
<accession>A0ABW2JRP5</accession>
<feature type="compositionally biased region" description="Pro residues" evidence="1">
    <location>
        <begin position="153"/>
        <end position="166"/>
    </location>
</feature>
<feature type="compositionally biased region" description="Basic and acidic residues" evidence="1">
    <location>
        <begin position="199"/>
        <end position="211"/>
    </location>
</feature>
<sequence>MPKCSPERFVLITAVAVVVALAVGGFWLSYAHLAEVAGAHGFGGSPARRWAWPAPLYACIVAGELLMLRAGLRRVTDRWAIALTATGAVGAIALNVVGVSSAGPASSVSLLDYVVAAVPQTTALLASGVLMRQIHQLVGRIADRPEPDSGQLPEPPAASPTCPGPDDPPDATTSRTPQGSDPDARPYADSQAHPVLGRKPRDNHPHSEDPHSSSAPAPHPKEASMPRRTEQPSNASIDELLAIARSVVVRMGDVDGTEIEREIREVHGLKAADDQLQKAIWLVEDEQDALWDAVDEIG</sequence>
<dbReference type="RefSeq" id="WP_381836393.1">
    <property type="nucleotide sequence ID" value="NZ_JBHTCF010000015.1"/>
</dbReference>
<name>A0ABW2JRP5_9ACTN</name>